<evidence type="ECO:0000313" key="2">
    <source>
        <dbReference type="Proteomes" id="UP000253034"/>
    </source>
</evidence>
<organism evidence="1 2">
    <name type="scientific">Anaerobacterium chartisolvens</name>
    <dbReference type="NCBI Taxonomy" id="1297424"/>
    <lineage>
        <taxon>Bacteria</taxon>
        <taxon>Bacillati</taxon>
        <taxon>Bacillota</taxon>
        <taxon>Clostridia</taxon>
        <taxon>Eubacteriales</taxon>
        <taxon>Oscillospiraceae</taxon>
        <taxon>Anaerobacterium</taxon>
    </lineage>
</organism>
<accession>A0A369BIF7</accession>
<gene>
    <name evidence="1" type="ORF">DFR58_103231</name>
</gene>
<evidence type="ECO:0000313" key="1">
    <source>
        <dbReference type="EMBL" id="RCX19484.1"/>
    </source>
</evidence>
<dbReference type="SUPFAM" id="SSF140931">
    <property type="entry name" value="Fic-like"/>
    <property type="match status" value="1"/>
</dbReference>
<name>A0A369BIF7_9FIRM</name>
<dbReference type="EMBL" id="QPJT01000003">
    <property type="protein sequence ID" value="RCX19484.1"/>
    <property type="molecule type" value="Genomic_DNA"/>
</dbReference>
<dbReference type="AlphaFoldDB" id="A0A369BIF7"/>
<dbReference type="InterPro" id="IPR036597">
    <property type="entry name" value="Fido-like_dom_sf"/>
</dbReference>
<dbReference type="Proteomes" id="UP000253034">
    <property type="component" value="Unassembled WGS sequence"/>
</dbReference>
<comment type="caution">
    <text evidence="1">The sequence shown here is derived from an EMBL/GenBank/DDBJ whole genome shotgun (WGS) entry which is preliminary data.</text>
</comment>
<dbReference type="Gene3D" id="1.10.3290.10">
    <property type="entry name" value="Fido-like domain"/>
    <property type="match status" value="1"/>
</dbReference>
<protein>
    <submittedName>
        <fullName evidence="1">Uncharacterized protein</fullName>
    </submittedName>
</protein>
<sequence>MDQYNQIIGFWQAYKITSVADLDKYLMIRNHPPLIVYEEDKRMYFECLQKYDEAEELSPLYQFFKYETEKTWERALAFADGMKLERKGLSDFIQG</sequence>
<keyword evidence="2" id="KW-1185">Reference proteome</keyword>
<proteinExistence type="predicted"/>
<reference evidence="1 2" key="1">
    <citation type="submission" date="2018-07" db="EMBL/GenBank/DDBJ databases">
        <title>Genomic Encyclopedia of Type Strains, Phase IV (KMG-IV): sequencing the most valuable type-strain genomes for metagenomic binning, comparative biology and taxonomic classification.</title>
        <authorList>
            <person name="Goeker M."/>
        </authorList>
    </citation>
    <scope>NUCLEOTIDE SEQUENCE [LARGE SCALE GENOMIC DNA]</scope>
    <source>
        <strain evidence="1 2">DSM 27016</strain>
    </source>
</reference>
<dbReference type="RefSeq" id="WP_242987386.1">
    <property type="nucleotide sequence ID" value="NZ_QPJT01000003.1"/>
</dbReference>